<protein>
    <submittedName>
        <fullName evidence="2">Uncharacterized protein</fullName>
    </submittedName>
</protein>
<proteinExistence type="predicted"/>
<feature type="compositionally biased region" description="Low complexity" evidence="1">
    <location>
        <begin position="1"/>
        <end position="10"/>
    </location>
</feature>
<dbReference type="AlphaFoldDB" id="A0A1J5PT48"/>
<evidence type="ECO:0000256" key="1">
    <source>
        <dbReference type="SAM" id="MobiDB-lite"/>
    </source>
</evidence>
<evidence type="ECO:0000313" key="2">
    <source>
        <dbReference type="EMBL" id="OIQ66741.1"/>
    </source>
</evidence>
<comment type="caution">
    <text evidence="2">The sequence shown here is derived from an EMBL/GenBank/DDBJ whole genome shotgun (WGS) entry which is preliminary data.</text>
</comment>
<dbReference type="EMBL" id="MLJW01006392">
    <property type="protein sequence ID" value="OIQ66741.1"/>
    <property type="molecule type" value="Genomic_DNA"/>
</dbReference>
<gene>
    <name evidence="2" type="ORF">GALL_516860</name>
</gene>
<feature type="region of interest" description="Disordered" evidence="1">
    <location>
        <begin position="1"/>
        <end position="28"/>
    </location>
</feature>
<organism evidence="2">
    <name type="scientific">mine drainage metagenome</name>
    <dbReference type="NCBI Taxonomy" id="410659"/>
    <lineage>
        <taxon>unclassified sequences</taxon>
        <taxon>metagenomes</taxon>
        <taxon>ecological metagenomes</taxon>
    </lineage>
</organism>
<reference evidence="2" key="1">
    <citation type="submission" date="2016-10" db="EMBL/GenBank/DDBJ databases">
        <title>Sequence of Gallionella enrichment culture.</title>
        <authorList>
            <person name="Poehlein A."/>
            <person name="Muehling M."/>
            <person name="Daniel R."/>
        </authorList>
    </citation>
    <scope>NUCLEOTIDE SEQUENCE</scope>
</reference>
<accession>A0A1J5PT48</accession>
<name>A0A1J5PT48_9ZZZZ</name>
<sequence>MFGAGISSGIHGHGIDTQTTGSGGHPAGDFTPVGNQYFFKHGYSRNFSMRFVKQGTQACLLRAN</sequence>